<dbReference type="InterPro" id="IPR032531">
    <property type="entry name" value="DUF4956"/>
</dbReference>
<reference evidence="2 3" key="1">
    <citation type="submission" date="2017-10" db="EMBL/GenBank/DDBJ databases">
        <title>The draft genome sequence of Lewinella nigricans NBRC 102662.</title>
        <authorList>
            <person name="Wang K."/>
        </authorList>
    </citation>
    <scope>NUCLEOTIDE SEQUENCE [LARGE SCALE GENOMIC DNA]</scope>
    <source>
        <strain evidence="2 3">NBRC 102662</strain>
    </source>
</reference>
<evidence type="ECO:0000313" key="3">
    <source>
        <dbReference type="Proteomes" id="UP000223913"/>
    </source>
</evidence>
<keyword evidence="3" id="KW-1185">Reference proteome</keyword>
<evidence type="ECO:0000256" key="1">
    <source>
        <dbReference type="SAM" id="Phobius"/>
    </source>
</evidence>
<evidence type="ECO:0000313" key="2">
    <source>
        <dbReference type="EMBL" id="PHN00968.1"/>
    </source>
</evidence>
<accession>A0A2D0MXV2</accession>
<keyword evidence="1" id="KW-0812">Transmembrane</keyword>
<keyword evidence="1" id="KW-0472">Membrane</keyword>
<dbReference type="Pfam" id="PF16316">
    <property type="entry name" value="DUF4956"/>
    <property type="match status" value="1"/>
</dbReference>
<gene>
    <name evidence="2" type="ORF">CRP01_39490</name>
</gene>
<feature type="transmembrane region" description="Helical" evidence="1">
    <location>
        <begin position="55"/>
        <end position="84"/>
    </location>
</feature>
<dbReference type="EMBL" id="PDUD01000067">
    <property type="protein sequence ID" value="PHN00968.1"/>
    <property type="molecule type" value="Genomic_DNA"/>
</dbReference>
<comment type="caution">
    <text evidence="2">The sequence shown here is derived from an EMBL/GenBank/DDBJ whole genome shotgun (WGS) entry which is preliminary data.</text>
</comment>
<dbReference type="Proteomes" id="UP000223913">
    <property type="component" value="Unassembled WGS sequence"/>
</dbReference>
<organism evidence="2 3">
    <name type="scientific">Flavilitoribacter nigricans (strain ATCC 23147 / DSM 23189 / NBRC 102662 / NCIMB 1420 / SS-2)</name>
    <name type="common">Lewinella nigricans</name>
    <dbReference type="NCBI Taxonomy" id="1122177"/>
    <lineage>
        <taxon>Bacteria</taxon>
        <taxon>Pseudomonadati</taxon>
        <taxon>Bacteroidota</taxon>
        <taxon>Saprospiria</taxon>
        <taxon>Saprospirales</taxon>
        <taxon>Lewinellaceae</taxon>
        <taxon>Flavilitoribacter</taxon>
    </lineage>
</organism>
<sequence length="229" mass="25518">MDIFQKIQEKYIQEFSNNVPLDEFLLNILVTALLIALLRLFYIHYGNAISNRRKFAANFLPLALGTLLIIMIVKSSIALSLGLVGALSIVRYRAAIKDPEELTYLFIAIGIGLAGGANQPILAIVAFTIIIGLLYIGKLISGRKAFQQEEQLFVHIQTDIDDFSRITELVTQTLTYVELKRMDTLEKGLNLSFVVRAEGLEQLNELKNVITGLSPATRLSIIDQPEVVL</sequence>
<dbReference type="RefSeq" id="WP_099155623.1">
    <property type="nucleotide sequence ID" value="NZ_PDUD01000067.1"/>
</dbReference>
<proteinExistence type="predicted"/>
<name>A0A2D0MXV2_FLAN2</name>
<feature type="transmembrane region" description="Helical" evidence="1">
    <location>
        <begin position="24"/>
        <end position="43"/>
    </location>
</feature>
<dbReference type="OrthoDB" id="5464825at2"/>
<protein>
    <submittedName>
        <fullName evidence="2">DUF4956 domain-containing protein</fullName>
    </submittedName>
</protein>
<dbReference type="AlphaFoldDB" id="A0A2D0MXV2"/>
<feature type="transmembrane region" description="Helical" evidence="1">
    <location>
        <begin position="104"/>
        <end position="136"/>
    </location>
</feature>
<keyword evidence="1" id="KW-1133">Transmembrane helix</keyword>